<dbReference type="InterPro" id="IPR042099">
    <property type="entry name" value="ANL_N_sf"/>
</dbReference>
<dbReference type="Gene3D" id="3.40.50.12780">
    <property type="entry name" value="N-terminal domain of ligase-like"/>
    <property type="match status" value="1"/>
</dbReference>
<keyword evidence="2" id="KW-0067">ATP-binding</keyword>
<feature type="region of interest" description="Disordered" evidence="3">
    <location>
        <begin position="469"/>
        <end position="518"/>
    </location>
</feature>
<keyword evidence="1" id="KW-0547">Nucleotide-binding</keyword>
<organism evidence="5 6">
    <name type="scientific">Haloarchaeobius amylolyticus</name>
    <dbReference type="NCBI Taxonomy" id="1198296"/>
    <lineage>
        <taxon>Archaea</taxon>
        <taxon>Methanobacteriati</taxon>
        <taxon>Methanobacteriota</taxon>
        <taxon>Stenosarchaea group</taxon>
        <taxon>Halobacteria</taxon>
        <taxon>Halobacteriales</taxon>
        <taxon>Halorubellaceae</taxon>
        <taxon>Haloarchaeobius</taxon>
    </lineage>
</organism>
<dbReference type="PANTHER" id="PTHR43272">
    <property type="entry name" value="LONG-CHAIN-FATTY-ACID--COA LIGASE"/>
    <property type="match status" value="1"/>
</dbReference>
<reference evidence="5 6" key="1">
    <citation type="journal article" date="2019" name="Int. J. Syst. Evol. Microbiol.">
        <title>The Global Catalogue of Microorganisms (GCM) 10K type strain sequencing project: providing services to taxonomists for standard genome sequencing and annotation.</title>
        <authorList>
            <consortium name="The Broad Institute Genomics Platform"/>
            <consortium name="The Broad Institute Genome Sequencing Center for Infectious Disease"/>
            <person name="Wu L."/>
            <person name="Ma J."/>
        </authorList>
    </citation>
    <scope>NUCLEOTIDE SEQUENCE [LARGE SCALE GENOMIC DNA]</scope>
    <source>
        <strain evidence="5 6">CGMCC 1.12230</strain>
    </source>
</reference>
<evidence type="ECO:0000313" key="6">
    <source>
        <dbReference type="Proteomes" id="UP001597076"/>
    </source>
</evidence>
<dbReference type="GO" id="GO:0005524">
    <property type="term" value="F:ATP binding"/>
    <property type="evidence" value="ECO:0007669"/>
    <property type="project" value="UniProtKB-KW"/>
</dbReference>
<dbReference type="Pfam" id="PF23562">
    <property type="entry name" value="AMP-binding_C_3"/>
    <property type="match status" value="1"/>
</dbReference>
<evidence type="ECO:0000256" key="2">
    <source>
        <dbReference type="ARBA" id="ARBA00022840"/>
    </source>
</evidence>
<name>A0ABD6BLT6_9EURY</name>
<dbReference type="SUPFAM" id="SSF56801">
    <property type="entry name" value="Acetyl-CoA synthetase-like"/>
    <property type="match status" value="1"/>
</dbReference>
<dbReference type="AlphaFoldDB" id="A0ABD6BLT6"/>
<dbReference type="PROSITE" id="PS00455">
    <property type="entry name" value="AMP_BINDING"/>
    <property type="match status" value="1"/>
</dbReference>
<dbReference type="Proteomes" id="UP001597076">
    <property type="component" value="Unassembled WGS sequence"/>
</dbReference>
<keyword evidence="6" id="KW-1185">Reference proteome</keyword>
<sequence>MDWRDAEREYVDAVIGDTPLGQLFEDAATRYSNRPAQQYKGGVYDRSLTGSALPAATPGEFRPISYAEMRAIVRRLSAGFHTLGVERGDRVAIFSATRMEWAQSDFALLSAGAVVTTVYTSSSPDQVRYLLDDPDADGVVVENEALLERVLEVEDDLDLDFLVSIDELDGYDDRDDILTLGEVYDRGEAAFDRDAYERRLAETDLDDLASLIYTSGTTGQPKGVQLTHGNFRANVNGVRKRFGPRPDRDDDVPTLDEESVAVSYLPLAHVFERTAGHFVMFATGACVAYAESPDTLQEDFSAVEPSTATSVPRVYETIYDTIREEARTSSVKARLFEWATDVGVAYQQADSPGPLLRAKRAIADELVFSSVREALGGNLELLISGGGSLSSELCRLYHAMGLPIYEGYGLTETAPVVSTNPPDAVKIGTIGPPLSNVEVTVDETVVDQSAFADDPGAVGELLVRGPNVTQGYWNDPDATRRAFTDDAPGSSTELGFRDRSSGQRSRDDTLVGEPEDAPAGRWFRTGDIIHIRPDGYLEFRDRAKQLIVLSTGKNVAPGPIEDAFAASEVVEQAMVVGDGEKFVGALLVPNEAHIRSWAEEEGIDLPDEPQALCDDERVHGYVQQEVDRINEDFQPHETIKRFELVPREFTEENEMLTPTMKKKRRVIMDRFEDRIDRMYADA</sequence>
<dbReference type="EMBL" id="JBHUDI010000011">
    <property type="protein sequence ID" value="MFD1565541.1"/>
    <property type="molecule type" value="Genomic_DNA"/>
</dbReference>
<dbReference type="InterPro" id="IPR020845">
    <property type="entry name" value="AMP-binding_CS"/>
</dbReference>
<feature type="compositionally biased region" description="Basic and acidic residues" evidence="3">
    <location>
        <begin position="495"/>
        <end position="509"/>
    </location>
</feature>
<proteinExistence type="predicted"/>
<comment type="caution">
    <text evidence="5">The sequence shown here is derived from an EMBL/GenBank/DDBJ whole genome shotgun (WGS) entry which is preliminary data.</text>
</comment>
<dbReference type="InterPro" id="IPR000873">
    <property type="entry name" value="AMP-dep_synth/lig_dom"/>
</dbReference>
<dbReference type="RefSeq" id="WP_390290658.1">
    <property type="nucleotide sequence ID" value="NZ_JBHUDI010000011.1"/>
</dbReference>
<evidence type="ECO:0000313" key="5">
    <source>
        <dbReference type="EMBL" id="MFD1565541.1"/>
    </source>
</evidence>
<evidence type="ECO:0000259" key="4">
    <source>
        <dbReference type="Pfam" id="PF00501"/>
    </source>
</evidence>
<evidence type="ECO:0000256" key="1">
    <source>
        <dbReference type="ARBA" id="ARBA00022741"/>
    </source>
</evidence>
<dbReference type="Pfam" id="PF00501">
    <property type="entry name" value="AMP-binding"/>
    <property type="match status" value="1"/>
</dbReference>
<gene>
    <name evidence="5" type="ORF">ACFR99_18565</name>
</gene>
<dbReference type="PANTHER" id="PTHR43272:SF33">
    <property type="entry name" value="AMP-BINDING DOMAIN-CONTAINING PROTEIN-RELATED"/>
    <property type="match status" value="1"/>
</dbReference>
<accession>A0ABD6BLT6</accession>
<protein>
    <submittedName>
        <fullName evidence="5">AMP-dependent synthetase/ligase</fullName>
    </submittedName>
</protein>
<feature type="domain" description="AMP-dependent synthetase/ligase" evidence="4">
    <location>
        <begin position="25"/>
        <end position="473"/>
    </location>
</feature>
<dbReference type="CDD" id="cd05907">
    <property type="entry name" value="VL_LC_FACS_like"/>
    <property type="match status" value="1"/>
</dbReference>
<evidence type="ECO:0000256" key="3">
    <source>
        <dbReference type="SAM" id="MobiDB-lite"/>
    </source>
</evidence>